<dbReference type="EMBL" id="CP092869">
    <property type="protein sequence ID" value="UYV70595.1"/>
    <property type="molecule type" value="Genomic_DNA"/>
</dbReference>
<keyword evidence="3" id="KW-1185">Reference proteome</keyword>
<organism evidence="2 3">
    <name type="scientific">Cordylochernes scorpioides</name>
    <dbReference type="NCBI Taxonomy" id="51811"/>
    <lineage>
        <taxon>Eukaryota</taxon>
        <taxon>Metazoa</taxon>
        <taxon>Ecdysozoa</taxon>
        <taxon>Arthropoda</taxon>
        <taxon>Chelicerata</taxon>
        <taxon>Arachnida</taxon>
        <taxon>Pseudoscorpiones</taxon>
        <taxon>Cheliferoidea</taxon>
        <taxon>Chernetidae</taxon>
        <taxon>Cordylochernes</taxon>
    </lineage>
</organism>
<reference evidence="2 3" key="1">
    <citation type="submission" date="2022-01" db="EMBL/GenBank/DDBJ databases">
        <title>A chromosomal length assembly of Cordylochernes scorpioides.</title>
        <authorList>
            <person name="Zeh D."/>
            <person name="Zeh J."/>
        </authorList>
    </citation>
    <scope>NUCLEOTIDE SEQUENCE [LARGE SCALE GENOMIC DNA]</scope>
    <source>
        <strain evidence="2">IN4F17</strain>
        <tissue evidence="2">Whole Body</tissue>
    </source>
</reference>
<evidence type="ECO:0000313" key="2">
    <source>
        <dbReference type="EMBL" id="UYV70595.1"/>
    </source>
</evidence>
<accession>A0ABY6KSL6</accession>
<name>A0ABY6KSL6_9ARAC</name>
<feature type="region of interest" description="Disordered" evidence="1">
    <location>
        <begin position="1"/>
        <end position="86"/>
    </location>
</feature>
<evidence type="ECO:0000313" key="3">
    <source>
        <dbReference type="Proteomes" id="UP001235939"/>
    </source>
</evidence>
<dbReference type="Proteomes" id="UP001235939">
    <property type="component" value="Chromosome 07"/>
</dbReference>
<protein>
    <submittedName>
        <fullName evidence="2">Uncharacterized protein</fullName>
    </submittedName>
</protein>
<sequence>MTPKTTGLSPSQSGEVVPGDGNHRGSPGEVESQSDHAGPERSGLQSSCADSGHQWETVGVKQATECPGKRTQVRAVESRETVEDQQLRGTCEQRLKCW</sequence>
<evidence type="ECO:0000256" key="1">
    <source>
        <dbReference type="SAM" id="MobiDB-lite"/>
    </source>
</evidence>
<feature type="compositionally biased region" description="Basic and acidic residues" evidence="1">
    <location>
        <begin position="76"/>
        <end position="86"/>
    </location>
</feature>
<feature type="compositionally biased region" description="Polar residues" evidence="1">
    <location>
        <begin position="1"/>
        <end position="14"/>
    </location>
</feature>
<gene>
    <name evidence="2" type="ORF">LAZ67_7003630</name>
</gene>
<proteinExistence type="predicted"/>